<dbReference type="Gene3D" id="3.20.20.450">
    <property type="entry name" value="EAL domain"/>
    <property type="match status" value="1"/>
</dbReference>
<organism evidence="3 4">
    <name type="scientific">Billgrantia aerodenitrificans</name>
    <dbReference type="NCBI Taxonomy" id="2733483"/>
    <lineage>
        <taxon>Bacteria</taxon>
        <taxon>Pseudomonadati</taxon>
        <taxon>Pseudomonadota</taxon>
        <taxon>Gammaproteobacteria</taxon>
        <taxon>Oceanospirillales</taxon>
        <taxon>Halomonadaceae</taxon>
        <taxon>Billgrantia</taxon>
    </lineage>
</organism>
<dbReference type="Gene3D" id="1.10.3210.10">
    <property type="entry name" value="Hypothetical protein af1432"/>
    <property type="match status" value="1"/>
</dbReference>
<name>A0ABS9AYA6_9GAMM</name>
<evidence type="ECO:0000313" key="3">
    <source>
        <dbReference type="EMBL" id="MCE8026687.1"/>
    </source>
</evidence>
<dbReference type="RefSeq" id="WP_234255541.1">
    <property type="nucleotide sequence ID" value="NZ_JABFTV010000014.1"/>
</dbReference>
<dbReference type="PANTHER" id="PTHR33525">
    <property type="match status" value="1"/>
</dbReference>
<dbReference type="PROSITE" id="PS51833">
    <property type="entry name" value="HDOD"/>
    <property type="match status" value="1"/>
</dbReference>
<feature type="domain" description="HDOD" evidence="2">
    <location>
        <begin position="206"/>
        <end position="392"/>
    </location>
</feature>
<dbReference type="InterPro" id="IPR052340">
    <property type="entry name" value="RNase_Y/CdgJ"/>
</dbReference>
<dbReference type="SUPFAM" id="SSF109604">
    <property type="entry name" value="HD-domain/PDEase-like"/>
    <property type="match status" value="1"/>
</dbReference>
<evidence type="ECO:0000259" key="2">
    <source>
        <dbReference type="PROSITE" id="PS51833"/>
    </source>
</evidence>
<dbReference type="InterPro" id="IPR035919">
    <property type="entry name" value="EAL_sf"/>
</dbReference>
<dbReference type="Proteomes" id="UP001320272">
    <property type="component" value="Unassembled WGS sequence"/>
</dbReference>
<protein>
    <submittedName>
        <fullName evidence="3">HDOD domain-containing protein</fullName>
    </submittedName>
</protein>
<feature type="domain" description="EAL" evidence="1">
    <location>
        <begin position="1"/>
        <end position="212"/>
    </location>
</feature>
<keyword evidence="4" id="KW-1185">Reference proteome</keyword>
<dbReference type="PIRSF" id="PIRSF003180">
    <property type="entry name" value="DiGMPpdiest_YuxH"/>
    <property type="match status" value="1"/>
</dbReference>
<dbReference type="InterPro" id="IPR013976">
    <property type="entry name" value="HDOD"/>
</dbReference>
<dbReference type="PROSITE" id="PS50883">
    <property type="entry name" value="EAL"/>
    <property type="match status" value="1"/>
</dbReference>
<evidence type="ECO:0000259" key="1">
    <source>
        <dbReference type="PROSITE" id="PS50883"/>
    </source>
</evidence>
<dbReference type="InterPro" id="IPR001633">
    <property type="entry name" value="EAL_dom"/>
</dbReference>
<sequence length="407" mass="45202">MTQGTGSATSLLLASQPIFDRHGKINAVELLYRSETGLSVADVGEDVATAEVVYQLCTAITQRVNAFKVPAFVNVSAEILLSPHFLPLTPNHIVVELVERLQPTQELIEAVQCLHARGYRFALDDFAFKPSWEPLISMASYIKVDISSVAPAEVKRHKERLSHLNLKWVAERIETLKERDIYLQLGFDLFQGYYYARPTPVYGKKIPTASLHATALLHVLHQPEPGIDEIIALVEADPELALKLTRVANSAFYRPRAPINSLHGVVTHLGLRQLTSWVALFGLLGDAKSEHAELALTRAKACEMLAKQDALREQDAYFIGLISTAELLLGVSREEFLECLELDAATTEAIVHRKGDYGSVLQRIEATERHFAMRESGLSGEKDQLMTLYCHAHNTAFELLATLAAVR</sequence>
<gene>
    <name evidence="3" type="ORF">HOP59_21395</name>
</gene>
<reference evidence="3 4" key="1">
    <citation type="journal article" date="2021" name="Front. Microbiol.">
        <title>Aerobic Denitrification and Heterotrophic Sulfur Oxidation in the Genus Halomonas Revealed by Six Novel Species Characterizations and Genome-Based Analysis.</title>
        <authorList>
            <person name="Wang L."/>
            <person name="Shao Z."/>
        </authorList>
    </citation>
    <scope>NUCLEOTIDE SEQUENCE [LARGE SCALE GENOMIC DNA]</scope>
    <source>
        <strain evidence="3 4">MCCC 1A11058</strain>
    </source>
</reference>
<dbReference type="EMBL" id="JABFTV010000014">
    <property type="protein sequence ID" value="MCE8026687.1"/>
    <property type="molecule type" value="Genomic_DNA"/>
</dbReference>
<dbReference type="Pfam" id="PF00563">
    <property type="entry name" value="EAL"/>
    <property type="match status" value="1"/>
</dbReference>
<dbReference type="SUPFAM" id="SSF141868">
    <property type="entry name" value="EAL domain-like"/>
    <property type="match status" value="1"/>
</dbReference>
<dbReference type="PANTHER" id="PTHR33525:SF4">
    <property type="entry name" value="CYCLIC DI-GMP PHOSPHODIESTERASE CDGJ"/>
    <property type="match status" value="1"/>
</dbReference>
<comment type="caution">
    <text evidence="3">The sequence shown here is derived from an EMBL/GenBank/DDBJ whole genome shotgun (WGS) entry which is preliminary data.</text>
</comment>
<accession>A0ABS9AYA6</accession>
<dbReference type="Pfam" id="PF08668">
    <property type="entry name" value="HDOD"/>
    <property type="match status" value="1"/>
</dbReference>
<dbReference type="SMART" id="SM00052">
    <property type="entry name" value="EAL"/>
    <property type="match status" value="1"/>
</dbReference>
<proteinExistence type="predicted"/>
<dbReference type="InterPro" id="IPR014408">
    <property type="entry name" value="dGMP_Pdiesterase_EAL/HD-GYP"/>
</dbReference>
<evidence type="ECO:0000313" key="4">
    <source>
        <dbReference type="Proteomes" id="UP001320272"/>
    </source>
</evidence>